<dbReference type="Proteomes" id="UP000295146">
    <property type="component" value="Unassembled WGS sequence"/>
</dbReference>
<reference evidence="2 3" key="1">
    <citation type="submission" date="2019-03" db="EMBL/GenBank/DDBJ databases">
        <title>Genomic Encyclopedia of Type Strains, Phase III (KMG-III): the genomes of soil and plant-associated and newly described type strains.</title>
        <authorList>
            <person name="Whitman W."/>
        </authorList>
    </citation>
    <scope>NUCLEOTIDE SEQUENCE [LARGE SCALE GENOMIC DNA]</scope>
    <source>
        <strain evidence="2 3">VKM Ac-2573</strain>
    </source>
</reference>
<feature type="compositionally biased region" description="Acidic residues" evidence="1">
    <location>
        <begin position="13"/>
        <end position="27"/>
    </location>
</feature>
<organism evidence="2 3">
    <name type="scientific">Kribbella pratensis</name>
    <dbReference type="NCBI Taxonomy" id="2512112"/>
    <lineage>
        <taxon>Bacteria</taxon>
        <taxon>Bacillati</taxon>
        <taxon>Actinomycetota</taxon>
        <taxon>Actinomycetes</taxon>
        <taxon>Propionibacteriales</taxon>
        <taxon>Kribbellaceae</taxon>
        <taxon>Kribbella</taxon>
    </lineage>
</organism>
<keyword evidence="3" id="KW-1185">Reference proteome</keyword>
<accession>A0A4R8BJ26</accession>
<name>A0A4R8BJ26_9ACTN</name>
<feature type="region of interest" description="Disordered" evidence="1">
    <location>
        <begin position="57"/>
        <end position="90"/>
    </location>
</feature>
<proteinExistence type="predicted"/>
<evidence type="ECO:0000313" key="3">
    <source>
        <dbReference type="Proteomes" id="UP000295146"/>
    </source>
</evidence>
<sequence length="136" mass="14965">MTEHPGEQFPPDVDPDVEPGFDPDPSEEPTTHPDYDTEPGAQDVAEAAEHVDPAAVEFGPEFARPPGQEYEHSFEAESAEDPAEHEGGHPLVEETMARLDELRDRPVSEHGEVYADLHERLQSALVEADAEQGDRS</sequence>
<dbReference type="OrthoDB" id="4953139at2"/>
<gene>
    <name evidence="2" type="ORF">EV653_7720</name>
</gene>
<comment type="caution">
    <text evidence="2">The sequence shown here is derived from an EMBL/GenBank/DDBJ whole genome shotgun (WGS) entry which is preliminary data.</text>
</comment>
<feature type="region of interest" description="Disordered" evidence="1">
    <location>
        <begin position="1"/>
        <end position="41"/>
    </location>
</feature>
<dbReference type="AlphaFoldDB" id="A0A4R8BJ26"/>
<protein>
    <submittedName>
        <fullName evidence="2">Uncharacterized protein</fullName>
    </submittedName>
</protein>
<dbReference type="EMBL" id="SODP01000005">
    <property type="protein sequence ID" value="TDW54404.1"/>
    <property type="molecule type" value="Genomic_DNA"/>
</dbReference>
<dbReference type="RefSeq" id="WP_134111089.1">
    <property type="nucleotide sequence ID" value="NZ_SODP01000005.1"/>
</dbReference>
<evidence type="ECO:0000313" key="2">
    <source>
        <dbReference type="EMBL" id="TDW54404.1"/>
    </source>
</evidence>
<evidence type="ECO:0000256" key="1">
    <source>
        <dbReference type="SAM" id="MobiDB-lite"/>
    </source>
</evidence>